<dbReference type="AlphaFoldDB" id="Q6ETF2"/>
<protein>
    <submittedName>
        <fullName evidence="2">Uncharacterized protein</fullName>
    </submittedName>
</protein>
<name>Q6ETF2_ORYSJ</name>
<evidence type="ECO:0000313" key="2">
    <source>
        <dbReference type="EMBL" id="BAD28068.1"/>
    </source>
</evidence>
<evidence type="ECO:0000313" key="3">
    <source>
        <dbReference type="Proteomes" id="UP000000763"/>
    </source>
</evidence>
<organism evidence="2 3">
    <name type="scientific">Oryza sativa subsp. japonica</name>
    <name type="common">Rice</name>
    <dbReference type="NCBI Taxonomy" id="39947"/>
    <lineage>
        <taxon>Eukaryota</taxon>
        <taxon>Viridiplantae</taxon>
        <taxon>Streptophyta</taxon>
        <taxon>Embryophyta</taxon>
        <taxon>Tracheophyta</taxon>
        <taxon>Spermatophyta</taxon>
        <taxon>Magnoliopsida</taxon>
        <taxon>Liliopsida</taxon>
        <taxon>Poales</taxon>
        <taxon>Poaceae</taxon>
        <taxon>BOP clade</taxon>
        <taxon>Oryzoideae</taxon>
        <taxon>Oryzeae</taxon>
        <taxon>Oryzinae</taxon>
        <taxon>Oryza</taxon>
        <taxon>Oryza sativa</taxon>
    </lineage>
</organism>
<proteinExistence type="predicted"/>
<sequence length="248" mass="26776">MCLTGPNRRRKPNLPCRSLQGNPGGEATVTKASRSHAYTASSPPATLRPLGRCRRRRPPSPHPNTTTSFHRRLLPFSLFLFHIQNSSTRCLVSQPCCSLRRRQPAVVVGGGSASYHAPPPLRSRRSWSLPTACCFRLLARLCGGDGPDGLLPAMSCGGLRLRVSPVARFTFPVLVGSAATEGLCVGRQWMNSGCSTVESLGVCCRCGRLSDNAAVFANVCSIPFSSCLPGGWKHFEPCHDQLSPKLHV</sequence>
<dbReference type="Proteomes" id="UP000000763">
    <property type="component" value="Chromosome 2"/>
</dbReference>
<reference evidence="3" key="1">
    <citation type="journal article" date="2005" name="Nature">
        <title>The map-based sequence of the rice genome.</title>
        <authorList>
            <consortium name="International rice genome sequencing project (IRGSP)"/>
            <person name="Matsumoto T."/>
            <person name="Wu J."/>
            <person name="Kanamori H."/>
            <person name="Katayose Y."/>
            <person name="Fujisawa M."/>
            <person name="Namiki N."/>
            <person name="Mizuno H."/>
            <person name="Yamamoto K."/>
            <person name="Antonio B.A."/>
            <person name="Baba T."/>
            <person name="Sakata K."/>
            <person name="Nagamura Y."/>
            <person name="Aoki H."/>
            <person name="Arikawa K."/>
            <person name="Arita K."/>
            <person name="Bito T."/>
            <person name="Chiden Y."/>
            <person name="Fujitsuka N."/>
            <person name="Fukunaka R."/>
            <person name="Hamada M."/>
            <person name="Harada C."/>
            <person name="Hayashi A."/>
            <person name="Hijishita S."/>
            <person name="Honda M."/>
            <person name="Hosokawa S."/>
            <person name="Ichikawa Y."/>
            <person name="Idonuma A."/>
            <person name="Iijima M."/>
            <person name="Ikeda M."/>
            <person name="Ikeno M."/>
            <person name="Ito K."/>
            <person name="Ito S."/>
            <person name="Ito T."/>
            <person name="Ito Y."/>
            <person name="Ito Y."/>
            <person name="Iwabuchi A."/>
            <person name="Kamiya K."/>
            <person name="Karasawa W."/>
            <person name="Kurita K."/>
            <person name="Katagiri S."/>
            <person name="Kikuta A."/>
            <person name="Kobayashi H."/>
            <person name="Kobayashi N."/>
            <person name="Machita K."/>
            <person name="Maehara T."/>
            <person name="Masukawa M."/>
            <person name="Mizubayashi T."/>
            <person name="Mukai Y."/>
            <person name="Nagasaki H."/>
            <person name="Nagata Y."/>
            <person name="Naito S."/>
            <person name="Nakashima M."/>
            <person name="Nakama Y."/>
            <person name="Nakamichi Y."/>
            <person name="Nakamura M."/>
            <person name="Meguro A."/>
            <person name="Negishi M."/>
            <person name="Ohta I."/>
            <person name="Ohta T."/>
            <person name="Okamoto M."/>
            <person name="Ono N."/>
            <person name="Saji S."/>
            <person name="Sakaguchi M."/>
            <person name="Sakai K."/>
            <person name="Shibata M."/>
            <person name="Shimokawa T."/>
            <person name="Song J."/>
            <person name="Takazaki Y."/>
            <person name="Terasawa K."/>
            <person name="Tsugane M."/>
            <person name="Tsuji K."/>
            <person name="Ueda S."/>
            <person name="Waki K."/>
            <person name="Yamagata H."/>
            <person name="Yamamoto M."/>
            <person name="Yamamoto S."/>
            <person name="Yamane H."/>
            <person name="Yoshiki S."/>
            <person name="Yoshihara R."/>
            <person name="Yukawa K."/>
            <person name="Zhong H."/>
            <person name="Yano M."/>
            <person name="Yuan Q."/>
            <person name="Ouyang S."/>
            <person name="Liu J."/>
            <person name="Jones K.M."/>
            <person name="Gansberger K."/>
            <person name="Moffat K."/>
            <person name="Hill J."/>
            <person name="Bera J."/>
            <person name="Fadrosh D."/>
            <person name="Jin S."/>
            <person name="Johri S."/>
            <person name="Kim M."/>
            <person name="Overton L."/>
            <person name="Reardon M."/>
            <person name="Tsitrin T."/>
            <person name="Vuong H."/>
            <person name="Weaver B."/>
            <person name="Ciecko A."/>
            <person name="Tallon L."/>
            <person name="Jackson J."/>
            <person name="Pai G."/>
            <person name="Aken S.V."/>
            <person name="Utterback T."/>
            <person name="Reidmuller S."/>
            <person name="Feldblyum T."/>
            <person name="Hsiao J."/>
            <person name="Zismann V."/>
            <person name="Iobst S."/>
            <person name="de Vazeille A.R."/>
            <person name="Buell C.R."/>
            <person name="Ying K."/>
            <person name="Li Y."/>
            <person name="Lu T."/>
            <person name="Huang Y."/>
            <person name="Zhao Q."/>
            <person name="Feng Q."/>
            <person name="Zhang L."/>
            <person name="Zhu J."/>
            <person name="Weng Q."/>
            <person name="Mu J."/>
            <person name="Lu Y."/>
            <person name="Fan D."/>
            <person name="Liu Y."/>
            <person name="Guan J."/>
            <person name="Zhang Y."/>
            <person name="Yu S."/>
            <person name="Liu X."/>
            <person name="Zhang Y."/>
            <person name="Hong G."/>
            <person name="Han B."/>
            <person name="Choisne N."/>
            <person name="Demange N."/>
            <person name="Orjeda G."/>
            <person name="Samain S."/>
            <person name="Cattolico L."/>
            <person name="Pelletier E."/>
            <person name="Couloux A."/>
            <person name="Segurens B."/>
            <person name="Wincker P."/>
            <person name="D'Hont A."/>
            <person name="Scarpelli C."/>
            <person name="Weissenbach J."/>
            <person name="Salanoubat M."/>
            <person name="Quetier F."/>
            <person name="Yu Y."/>
            <person name="Kim H.R."/>
            <person name="Rambo T."/>
            <person name="Currie J."/>
            <person name="Collura K."/>
            <person name="Luo M."/>
            <person name="Yang T."/>
            <person name="Ammiraju J.S.S."/>
            <person name="Engler F."/>
            <person name="Soderlund C."/>
            <person name="Wing R.A."/>
            <person name="Palmer L.E."/>
            <person name="de la Bastide M."/>
            <person name="Spiegel L."/>
            <person name="Nascimento L."/>
            <person name="Zutavern T."/>
            <person name="O'Shaughnessy A."/>
            <person name="Dike S."/>
            <person name="Dedhia N."/>
            <person name="Preston R."/>
            <person name="Balija V."/>
            <person name="McCombie W.R."/>
            <person name="Chow T."/>
            <person name="Chen H."/>
            <person name="Chung M."/>
            <person name="Chen C."/>
            <person name="Shaw J."/>
            <person name="Wu H."/>
            <person name="Hsiao K."/>
            <person name="Chao Y."/>
            <person name="Chu M."/>
            <person name="Cheng C."/>
            <person name="Hour A."/>
            <person name="Lee P."/>
            <person name="Lin S."/>
            <person name="Lin Y."/>
            <person name="Liou J."/>
            <person name="Liu S."/>
            <person name="Hsing Y."/>
            <person name="Raghuvanshi S."/>
            <person name="Mohanty A."/>
            <person name="Bharti A.K."/>
            <person name="Gaur A."/>
            <person name="Gupta V."/>
            <person name="Kumar D."/>
            <person name="Ravi V."/>
            <person name="Vij S."/>
            <person name="Kapur A."/>
            <person name="Khurana P."/>
            <person name="Khurana P."/>
            <person name="Khurana J.P."/>
            <person name="Tyagi A.K."/>
            <person name="Gaikwad K."/>
            <person name="Singh A."/>
            <person name="Dalal V."/>
            <person name="Srivastava S."/>
            <person name="Dixit A."/>
            <person name="Pal A.K."/>
            <person name="Ghazi I.A."/>
            <person name="Yadav M."/>
            <person name="Pandit A."/>
            <person name="Bhargava A."/>
            <person name="Sureshbabu K."/>
            <person name="Batra K."/>
            <person name="Sharma T.R."/>
            <person name="Mohapatra T."/>
            <person name="Singh N.K."/>
            <person name="Messing J."/>
            <person name="Nelson A.B."/>
            <person name="Fuks G."/>
            <person name="Kavchok S."/>
            <person name="Keizer G."/>
            <person name="Linton E."/>
            <person name="Llaca V."/>
            <person name="Song R."/>
            <person name="Tanyolac B."/>
            <person name="Young S."/>
            <person name="Ho-Il K."/>
            <person name="Hahn J.H."/>
            <person name="Sangsakoo G."/>
            <person name="Vanavichit A."/>
            <person name="de Mattos Luiz.A.T."/>
            <person name="Zimmer P.D."/>
            <person name="Malone G."/>
            <person name="Dellagostin O."/>
            <person name="de Oliveira A.C."/>
            <person name="Bevan M."/>
            <person name="Bancroft I."/>
            <person name="Minx P."/>
            <person name="Cordum H."/>
            <person name="Wilson R."/>
            <person name="Cheng Z."/>
            <person name="Jin W."/>
            <person name="Jiang J."/>
            <person name="Leong S.A."/>
            <person name="Iwama H."/>
            <person name="Gojobori T."/>
            <person name="Itoh T."/>
            <person name="Niimura Y."/>
            <person name="Fujii Y."/>
            <person name="Habara T."/>
            <person name="Sakai H."/>
            <person name="Sato Y."/>
            <person name="Wilson G."/>
            <person name="Kumar K."/>
            <person name="McCouch S."/>
            <person name="Juretic N."/>
            <person name="Hoen D."/>
            <person name="Wright S."/>
            <person name="Bruskiewich R."/>
            <person name="Bureau T."/>
            <person name="Miyao A."/>
            <person name="Hirochika H."/>
            <person name="Nishikawa T."/>
            <person name="Kadowaki K."/>
            <person name="Sugiura M."/>
            <person name="Burr B."/>
            <person name="Sasaki T."/>
        </authorList>
    </citation>
    <scope>NUCLEOTIDE SEQUENCE [LARGE SCALE GENOMIC DNA]</scope>
    <source>
        <strain evidence="3">cv. Nipponbare</strain>
    </source>
</reference>
<dbReference type="EMBL" id="AP004847">
    <property type="protein sequence ID" value="BAD28068.1"/>
    <property type="molecule type" value="Genomic_DNA"/>
</dbReference>
<feature type="compositionally biased region" description="Polar residues" evidence="1">
    <location>
        <begin position="30"/>
        <end position="44"/>
    </location>
</feature>
<gene>
    <name evidence="2" type="primary">OJ1298_H07.22</name>
</gene>
<accession>Q6ETF2</accession>
<feature type="region of interest" description="Disordered" evidence="1">
    <location>
        <begin position="1"/>
        <end position="68"/>
    </location>
</feature>
<evidence type="ECO:0000256" key="1">
    <source>
        <dbReference type="SAM" id="MobiDB-lite"/>
    </source>
</evidence>
<reference evidence="3" key="2">
    <citation type="journal article" date="2008" name="Nucleic Acids Res.">
        <title>The rice annotation project database (RAP-DB): 2008 update.</title>
        <authorList>
            <consortium name="The rice annotation project (RAP)"/>
        </authorList>
    </citation>
    <scope>GENOME REANNOTATION</scope>
    <source>
        <strain evidence="3">cv. Nipponbare</strain>
    </source>
</reference>